<evidence type="ECO:0000256" key="5">
    <source>
        <dbReference type="ARBA" id="ARBA00048348"/>
    </source>
</evidence>
<keyword evidence="3 6" id="KW-0479">Metal-binding</keyword>
<dbReference type="PATRIC" id="fig|47500.12.peg.1160"/>
<accession>A0A0D1XLC7</accession>
<feature type="binding site" evidence="6">
    <location>
        <position position="96"/>
    </location>
    <ligand>
        <name>Zn(2+)</name>
        <dbReference type="ChEBI" id="CHEBI:29105"/>
    </ligand>
</feature>
<keyword evidence="4 6" id="KW-0862">Zinc</keyword>
<evidence type="ECO:0000256" key="6">
    <source>
        <dbReference type="PIRSR" id="PIRSR601765-1"/>
    </source>
</evidence>
<name>A0A0D1XLC7_ANEMI</name>
<evidence type="ECO:0000313" key="8">
    <source>
        <dbReference type="EMBL" id="SDJ92187.1"/>
    </source>
</evidence>
<evidence type="ECO:0000313" key="9">
    <source>
        <dbReference type="Proteomes" id="UP000037269"/>
    </source>
</evidence>
<dbReference type="Proteomes" id="UP000037269">
    <property type="component" value="Unassembled WGS sequence"/>
</dbReference>
<dbReference type="EMBL" id="LGUG01000009">
    <property type="protein sequence ID" value="KON90886.1"/>
    <property type="molecule type" value="Genomic_DNA"/>
</dbReference>
<comment type="similarity">
    <text evidence="1">Belongs to the beta-class carbonic anhydrase family.</text>
</comment>
<sequence>MSVLSEIMSYNQKFVEGRKYEEFRTTKYPDKGIVILTCMDTRLVELLHRAMNLRNGDAKIIRNAGAMVTHPFGSIMRSILVAVYELQAREVFVIGHHDCGMTSLNSESVIEKAKKNGVSEDRIDTLRHAGVELDKWLTGFESVEDSVRQTVENIEKHPMFPVGIPVHGLVIHPETGELDLIVEGATIEGNAGLKE</sequence>
<dbReference type="RefSeq" id="WP_043067227.1">
    <property type="nucleotide sequence ID" value="NZ_BJOA01000136.1"/>
</dbReference>
<dbReference type="EMBL" id="FNED01000032">
    <property type="protein sequence ID" value="SDJ92187.1"/>
    <property type="molecule type" value="Genomic_DNA"/>
</dbReference>
<evidence type="ECO:0000256" key="2">
    <source>
        <dbReference type="ARBA" id="ARBA00012925"/>
    </source>
</evidence>
<dbReference type="InterPro" id="IPR001765">
    <property type="entry name" value="Carbonic_anhydrase"/>
</dbReference>
<proteinExistence type="inferred from homology"/>
<dbReference type="EC" id="4.2.1.1" evidence="2"/>
<evidence type="ECO:0000256" key="3">
    <source>
        <dbReference type="ARBA" id="ARBA00022723"/>
    </source>
</evidence>
<dbReference type="PANTHER" id="PTHR43175:SF3">
    <property type="entry name" value="CARBON DISULFIDE HYDROLASE"/>
    <property type="match status" value="1"/>
</dbReference>
<dbReference type="InterPro" id="IPR036874">
    <property type="entry name" value="Carbonic_anhydrase_sf"/>
</dbReference>
<dbReference type="GeneID" id="42309017"/>
<evidence type="ECO:0000313" key="10">
    <source>
        <dbReference type="Proteomes" id="UP000182836"/>
    </source>
</evidence>
<dbReference type="CDD" id="cd03379">
    <property type="entry name" value="beta_CA_cladeD"/>
    <property type="match status" value="1"/>
</dbReference>
<organism evidence="7 9">
    <name type="scientific">Aneurinibacillus migulanus</name>
    <name type="common">Bacillus migulanus</name>
    <dbReference type="NCBI Taxonomy" id="47500"/>
    <lineage>
        <taxon>Bacteria</taxon>
        <taxon>Bacillati</taxon>
        <taxon>Bacillota</taxon>
        <taxon>Bacilli</taxon>
        <taxon>Bacillales</taxon>
        <taxon>Paenibacillaceae</taxon>
        <taxon>Aneurinibacillus group</taxon>
        <taxon>Aneurinibacillus</taxon>
    </lineage>
</organism>
<keyword evidence="9" id="KW-1185">Reference proteome</keyword>
<gene>
    <name evidence="7" type="ORF">AF333_28210</name>
    <name evidence="8" type="ORF">SAMN04487909_13261</name>
</gene>
<dbReference type="STRING" id="47500.AF333_28210"/>
<evidence type="ECO:0000256" key="4">
    <source>
        <dbReference type="ARBA" id="ARBA00022833"/>
    </source>
</evidence>
<evidence type="ECO:0000256" key="1">
    <source>
        <dbReference type="ARBA" id="ARBA00006217"/>
    </source>
</evidence>
<comment type="catalytic activity">
    <reaction evidence="5">
        <text>hydrogencarbonate + H(+) = CO2 + H2O</text>
        <dbReference type="Rhea" id="RHEA:10748"/>
        <dbReference type="ChEBI" id="CHEBI:15377"/>
        <dbReference type="ChEBI" id="CHEBI:15378"/>
        <dbReference type="ChEBI" id="CHEBI:16526"/>
        <dbReference type="ChEBI" id="CHEBI:17544"/>
        <dbReference type="EC" id="4.2.1.1"/>
    </reaction>
</comment>
<dbReference type="AlphaFoldDB" id="A0A0D1XLC7"/>
<dbReference type="PANTHER" id="PTHR43175">
    <property type="entry name" value="CARBONIC ANHYDRASE"/>
    <property type="match status" value="1"/>
</dbReference>
<dbReference type="Pfam" id="PF00484">
    <property type="entry name" value="Pro_CA"/>
    <property type="match status" value="1"/>
</dbReference>
<dbReference type="GO" id="GO:0008270">
    <property type="term" value="F:zinc ion binding"/>
    <property type="evidence" value="ECO:0007669"/>
    <property type="project" value="InterPro"/>
</dbReference>
<feature type="binding site" evidence="6">
    <location>
        <position position="38"/>
    </location>
    <ligand>
        <name>Zn(2+)</name>
        <dbReference type="ChEBI" id="CHEBI:29105"/>
    </ligand>
</feature>
<dbReference type="OrthoDB" id="9792260at2"/>
<feature type="binding site" evidence="6">
    <location>
        <position position="40"/>
    </location>
    <ligand>
        <name>Zn(2+)</name>
        <dbReference type="ChEBI" id="CHEBI:29105"/>
    </ligand>
</feature>
<reference evidence="8 10" key="2">
    <citation type="submission" date="2016-10" db="EMBL/GenBank/DDBJ databases">
        <authorList>
            <person name="de Groot N.N."/>
        </authorList>
    </citation>
    <scope>NUCLEOTIDE SEQUENCE [LARGE SCALE GENOMIC DNA]</scope>
    <source>
        <strain evidence="8 10">DSM 2895</strain>
    </source>
</reference>
<comment type="cofactor">
    <cofactor evidence="6">
        <name>Zn(2+)</name>
        <dbReference type="ChEBI" id="CHEBI:29105"/>
    </cofactor>
    <text evidence="6">Binds 1 zinc ion per subunit.</text>
</comment>
<evidence type="ECO:0000313" key="7">
    <source>
        <dbReference type="EMBL" id="KON90886.1"/>
    </source>
</evidence>
<dbReference type="GO" id="GO:0004089">
    <property type="term" value="F:carbonate dehydratase activity"/>
    <property type="evidence" value="ECO:0007669"/>
    <property type="project" value="UniProtKB-EC"/>
</dbReference>
<dbReference type="SMART" id="SM00947">
    <property type="entry name" value="Pro_CA"/>
    <property type="match status" value="1"/>
</dbReference>
<dbReference type="Proteomes" id="UP000182836">
    <property type="component" value="Unassembled WGS sequence"/>
</dbReference>
<reference evidence="7 9" key="1">
    <citation type="submission" date="2015-07" db="EMBL/GenBank/DDBJ databases">
        <title>Fjat-14205 dsm 2895.</title>
        <authorList>
            <person name="Liu B."/>
            <person name="Wang J."/>
            <person name="Zhu Y."/>
            <person name="Liu G."/>
            <person name="Chen Q."/>
            <person name="Chen Z."/>
            <person name="Lan J."/>
            <person name="Che J."/>
            <person name="Ge C."/>
            <person name="Shi H."/>
            <person name="Pan Z."/>
            <person name="Liu X."/>
        </authorList>
    </citation>
    <scope>NUCLEOTIDE SEQUENCE [LARGE SCALE GENOMIC DNA]</scope>
    <source>
        <strain evidence="7 9">DSM 2895</strain>
    </source>
</reference>
<protein>
    <recommendedName>
        <fullName evidence="2">carbonic anhydrase</fullName>
        <ecNumber evidence="2">4.2.1.1</ecNumber>
    </recommendedName>
</protein>
<dbReference type="Gene3D" id="3.40.1050.10">
    <property type="entry name" value="Carbonic anhydrase"/>
    <property type="match status" value="1"/>
</dbReference>
<feature type="binding site" evidence="6">
    <location>
        <position position="99"/>
    </location>
    <ligand>
        <name>Zn(2+)</name>
        <dbReference type="ChEBI" id="CHEBI:29105"/>
    </ligand>
</feature>
<dbReference type="SUPFAM" id="SSF53056">
    <property type="entry name" value="beta-carbonic anhydrase, cab"/>
    <property type="match status" value="1"/>
</dbReference>